<dbReference type="Proteomes" id="UP000034954">
    <property type="component" value="Unassembled WGS sequence"/>
</dbReference>
<feature type="signal peptide" evidence="1">
    <location>
        <begin position="1"/>
        <end position="26"/>
    </location>
</feature>
<accession>A0A0M2UTV8</accession>
<dbReference type="AlphaFoldDB" id="A0A0M2UTV8"/>
<evidence type="ECO:0000256" key="1">
    <source>
        <dbReference type="SAM" id="SignalP"/>
    </source>
</evidence>
<organism evidence="2 3">
    <name type="scientific">Candidatus Brocadia fulgida</name>
    <dbReference type="NCBI Taxonomy" id="380242"/>
    <lineage>
        <taxon>Bacteria</taxon>
        <taxon>Pseudomonadati</taxon>
        <taxon>Planctomycetota</taxon>
        <taxon>Candidatus Brocadiia</taxon>
        <taxon>Candidatus Brocadiales</taxon>
        <taxon>Candidatus Brocadiaceae</taxon>
        <taxon>Candidatus Brocadia</taxon>
    </lineage>
</organism>
<dbReference type="EMBL" id="LAQJ01000187">
    <property type="protein sequence ID" value="KKO19498.1"/>
    <property type="molecule type" value="Genomic_DNA"/>
</dbReference>
<comment type="caution">
    <text evidence="2">The sequence shown here is derived from an EMBL/GenBank/DDBJ whole genome shotgun (WGS) entry which is preliminary data.</text>
</comment>
<keyword evidence="1" id="KW-0732">Signal</keyword>
<protein>
    <submittedName>
        <fullName evidence="2">Uncharacterized protein</fullName>
    </submittedName>
</protein>
<gene>
    <name evidence="2" type="ORF">BROFUL_01794</name>
</gene>
<feature type="chain" id="PRO_5005644076" evidence="1">
    <location>
        <begin position="27"/>
        <end position="165"/>
    </location>
</feature>
<evidence type="ECO:0000313" key="2">
    <source>
        <dbReference type="EMBL" id="KKO19498.1"/>
    </source>
</evidence>
<proteinExistence type="predicted"/>
<sequence>MNTKWKNKLFCAGFMTVMAWTVTVSAQDKPADNMQILVDKVHADKKLIIADNMQLTEGEAKGFWPVYSQYQDELFLIRARTAKLINDYRNAYNNNAMTNDIARTLVDEYMNIETLTLKLRKKYLPKFREVLPEAKVMRYYQIENKIQAALYYEFATNIPLTKMDK</sequence>
<evidence type="ECO:0000313" key="3">
    <source>
        <dbReference type="Proteomes" id="UP000034954"/>
    </source>
</evidence>
<keyword evidence="3" id="KW-1185">Reference proteome</keyword>
<reference evidence="2 3" key="1">
    <citation type="journal article" date="2013" name="BMC Microbiol.">
        <title>Identification of the type II cytochrome c maturation pathway in anammox bacteria by comparative genomics.</title>
        <authorList>
            <person name="Ferousi C."/>
            <person name="Speth D.R."/>
            <person name="Reimann J."/>
            <person name="Op den Camp H.J."/>
            <person name="Allen J.W."/>
            <person name="Keltjens J.T."/>
            <person name="Jetten M.S."/>
        </authorList>
    </citation>
    <scope>NUCLEOTIDE SEQUENCE [LARGE SCALE GENOMIC DNA]</scope>
    <source>
        <strain evidence="2">RU1</strain>
    </source>
</reference>
<name>A0A0M2UTV8_9BACT</name>